<evidence type="ECO:0000256" key="1">
    <source>
        <dbReference type="SAM" id="MobiDB-lite"/>
    </source>
</evidence>
<dbReference type="Pfam" id="PF06067">
    <property type="entry name" value="DUF932"/>
    <property type="match status" value="1"/>
</dbReference>
<dbReference type="AlphaFoldDB" id="A0A5C7T1R7"/>
<feature type="compositionally biased region" description="Basic residues" evidence="1">
    <location>
        <begin position="1"/>
        <end position="10"/>
    </location>
</feature>
<reference evidence="2 3" key="1">
    <citation type="submission" date="2018-09" db="EMBL/GenBank/DDBJ databases">
        <title>Metagenome Assembled Genomes from an Advanced Water Purification Facility.</title>
        <authorList>
            <person name="Stamps B.W."/>
            <person name="Spear J.R."/>
        </authorList>
    </citation>
    <scope>NUCLEOTIDE SEQUENCE [LARGE SCALE GENOMIC DNA]</scope>
    <source>
        <strain evidence="2">Bin_27_1</strain>
    </source>
</reference>
<dbReference type="NCBIfam" id="TIGR03299">
    <property type="entry name" value="LGT_TIGR03299"/>
    <property type="match status" value="1"/>
</dbReference>
<accession>A0A5C7T1R7</accession>
<evidence type="ECO:0000313" key="3">
    <source>
        <dbReference type="Proteomes" id="UP000321192"/>
    </source>
</evidence>
<dbReference type="Proteomes" id="UP000321192">
    <property type="component" value="Unassembled WGS sequence"/>
</dbReference>
<gene>
    <name evidence="2" type="ORF">E6Q80_04250</name>
</gene>
<proteinExistence type="predicted"/>
<organism evidence="2 3">
    <name type="scientific">Thauera aminoaromatica</name>
    <dbReference type="NCBI Taxonomy" id="164330"/>
    <lineage>
        <taxon>Bacteria</taxon>
        <taxon>Pseudomonadati</taxon>
        <taxon>Pseudomonadota</taxon>
        <taxon>Betaproteobacteria</taxon>
        <taxon>Rhodocyclales</taxon>
        <taxon>Zoogloeaceae</taxon>
        <taxon>Thauera</taxon>
    </lineage>
</organism>
<sequence>MRHEVRRAKNRGIFGSDPRRGYCRNRTNRTGSADMAHNIGEMFYYGDRPWHTLGKRLEQPATLDEALKHGGLDWEVELLPLAVAGEPESSAPHRRAVVRKDRKPGQAGRVIGVVHPGFGPLQNRAGAEMFDALLGQGQPIYHTGGYLKNGEVVWLLARLPRDIHVRGDDVVETYLLFSNSHDGSSAIDVRLTTVRVVCQNTLSLALDNASVGKVFRRAHDGRYGVLKEEARAFFEFSVKQSEAAQALFARLAATECDDKAFETFLAQLLPDPKRPVTASQNSQVERAWQTRLATVRATRAQVMGVRHEGVVTQGVQPEDKTWWGALNTVTAWVDHVQKTNADRYAHILFGEGDRIKTTALHRIQAIVR</sequence>
<dbReference type="InterPro" id="IPR026325">
    <property type="entry name" value="DUF932"/>
</dbReference>
<dbReference type="EMBL" id="SSFD01000055">
    <property type="protein sequence ID" value="TXH89680.1"/>
    <property type="molecule type" value="Genomic_DNA"/>
</dbReference>
<comment type="caution">
    <text evidence="2">The sequence shown here is derived from an EMBL/GenBank/DDBJ whole genome shotgun (WGS) entry which is preliminary data.</text>
</comment>
<protein>
    <submittedName>
        <fullName evidence="2">DUF932 domain-containing protein</fullName>
    </submittedName>
</protein>
<dbReference type="InterPro" id="IPR017686">
    <property type="entry name" value="Phg/plasmid-like_prot"/>
</dbReference>
<name>A0A5C7T1R7_THASP</name>
<evidence type="ECO:0000313" key="2">
    <source>
        <dbReference type="EMBL" id="TXH89680.1"/>
    </source>
</evidence>
<feature type="region of interest" description="Disordered" evidence="1">
    <location>
        <begin position="1"/>
        <end position="28"/>
    </location>
</feature>